<evidence type="ECO:0000259" key="2">
    <source>
        <dbReference type="Pfam" id="PF03457"/>
    </source>
</evidence>
<dbReference type="PANTHER" id="PTHR33418">
    <property type="entry name" value="HELICASE-ASSOCIATED"/>
    <property type="match status" value="1"/>
</dbReference>
<dbReference type="AlphaFoldDB" id="A0A1E7ERS3"/>
<dbReference type="InterPro" id="IPR005114">
    <property type="entry name" value="Helicase_assoc"/>
</dbReference>
<evidence type="ECO:0000313" key="4">
    <source>
        <dbReference type="Proteomes" id="UP000095751"/>
    </source>
</evidence>
<evidence type="ECO:0000313" key="3">
    <source>
        <dbReference type="EMBL" id="OEU08651.1"/>
    </source>
</evidence>
<reference evidence="3 4" key="1">
    <citation type="submission" date="2016-09" db="EMBL/GenBank/DDBJ databases">
        <title>Extensive genetic diversity and differential bi-allelic expression allows diatom success in the polar Southern Ocean.</title>
        <authorList>
            <consortium name="DOE Joint Genome Institute"/>
            <person name="Mock T."/>
            <person name="Otillar R.P."/>
            <person name="Strauss J."/>
            <person name="Dupont C."/>
            <person name="Frickenhaus S."/>
            <person name="Maumus F."/>
            <person name="Mcmullan M."/>
            <person name="Sanges R."/>
            <person name="Schmutz J."/>
            <person name="Toseland A."/>
            <person name="Valas R."/>
            <person name="Veluchamy A."/>
            <person name="Ward B.J."/>
            <person name="Allen A."/>
            <person name="Barry K."/>
            <person name="Falciatore A."/>
            <person name="Ferrante M."/>
            <person name="Fortunato A.E."/>
            <person name="Gloeckner G."/>
            <person name="Gruber A."/>
            <person name="Hipkin R."/>
            <person name="Janech M."/>
            <person name="Kroth P."/>
            <person name="Leese F."/>
            <person name="Lindquist E."/>
            <person name="Lyon B.R."/>
            <person name="Martin J."/>
            <person name="Mayer C."/>
            <person name="Parker M."/>
            <person name="Quesneville H."/>
            <person name="Raymond J."/>
            <person name="Uhlig C."/>
            <person name="Valentin K.U."/>
            <person name="Worden A.Z."/>
            <person name="Armbrust E.V."/>
            <person name="Bowler C."/>
            <person name="Green B."/>
            <person name="Moulton V."/>
            <person name="Van Oosterhout C."/>
            <person name="Grigoriev I."/>
        </authorList>
    </citation>
    <scope>NUCLEOTIDE SEQUENCE [LARGE SCALE GENOMIC DNA]</scope>
    <source>
        <strain evidence="3 4">CCMP1102</strain>
    </source>
</reference>
<sequence>MLKQLQDDGYDIQPISSHDEDNDDNDDNDDDDDDEDNNTSTNNNSANSKYVDFENENDANNESKESLAAQGGRKRNKYYTWERNYQNLRYYRIRYGHCNVPQRSPKNQKNDKLGKWVSNMRSAYTAQQKLTGKNITTKISKHQIDKLNSIGFHWKLLEPSEEELARTPSKQDKRNLVRWYERCNELGVYRMKHNGDCNVPRKDPRLGEWVNTQRKQKNRYEAGLKTAMTDEKLQHLSDMGFEWSVKKEREDAMWNQRYEELKKFKEEHCHCRVTLKSSRKLGKWMKNFESEFGLKTSMTSEKIEHLEDMSFQWSVKKECEDTTWNQRYEELLYFKEKHGHCRVPQRTSGKLGLWVRSMRSTARRPKCNEKMEKLKAVGLFDS</sequence>
<name>A0A1E7ERS3_9STRA</name>
<evidence type="ECO:0000256" key="1">
    <source>
        <dbReference type="SAM" id="MobiDB-lite"/>
    </source>
</evidence>
<dbReference type="InParanoid" id="A0A1E7ERS3"/>
<keyword evidence="4" id="KW-1185">Reference proteome</keyword>
<organism evidence="3 4">
    <name type="scientific">Fragilariopsis cylindrus CCMP1102</name>
    <dbReference type="NCBI Taxonomy" id="635003"/>
    <lineage>
        <taxon>Eukaryota</taxon>
        <taxon>Sar</taxon>
        <taxon>Stramenopiles</taxon>
        <taxon>Ochrophyta</taxon>
        <taxon>Bacillariophyta</taxon>
        <taxon>Bacillariophyceae</taxon>
        <taxon>Bacillariophycidae</taxon>
        <taxon>Bacillariales</taxon>
        <taxon>Bacillariaceae</taxon>
        <taxon>Fragilariopsis</taxon>
    </lineage>
</organism>
<protein>
    <recommendedName>
        <fullName evidence="2">Helicase-associated domain-containing protein</fullName>
    </recommendedName>
</protein>
<feature type="domain" description="Helicase-associated" evidence="2">
    <location>
        <begin position="80"/>
        <end position="152"/>
    </location>
</feature>
<gene>
    <name evidence="3" type="ORF">FRACYDRAFT_196285</name>
</gene>
<accession>A0A1E7ERS3</accession>
<dbReference type="KEGG" id="fcy:FRACYDRAFT_196285"/>
<dbReference type="Pfam" id="PF03457">
    <property type="entry name" value="HA"/>
    <property type="match status" value="4"/>
</dbReference>
<feature type="domain" description="Helicase-associated" evidence="2">
    <location>
        <begin position="178"/>
        <end position="241"/>
    </location>
</feature>
<feature type="domain" description="Helicase-associated" evidence="2">
    <location>
        <begin position="321"/>
        <end position="378"/>
    </location>
</feature>
<dbReference type="EMBL" id="KV784379">
    <property type="protein sequence ID" value="OEU08651.1"/>
    <property type="molecule type" value="Genomic_DNA"/>
</dbReference>
<dbReference type="Proteomes" id="UP000095751">
    <property type="component" value="Unassembled WGS sequence"/>
</dbReference>
<dbReference type="PANTHER" id="PTHR33418:SF1">
    <property type="entry name" value="HELICASE-ASSOCIATED DOMAIN-CONTAINING PROTEIN"/>
    <property type="match status" value="1"/>
</dbReference>
<feature type="domain" description="Helicase-associated" evidence="2">
    <location>
        <begin position="251"/>
        <end position="311"/>
    </location>
</feature>
<feature type="compositionally biased region" description="Acidic residues" evidence="1">
    <location>
        <begin position="20"/>
        <end position="37"/>
    </location>
</feature>
<feature type="region of interest" description="Disordered" evidence="1">
    <location>
        <begin position="1"/>
        <end position="50"/>
    </location>
</feature>
<dbReference type="Gene3D" id="6.10.140.530">
    <property type="match status" value="4"/>
</dbReference>
<dbReference type="OrthoDB" id="498381at2759"/>
<proteinExistence type="predicted"/>